<evidence type="ECO:0000256" key="5">
    <source>
        <dbReference type="ARBA" id="ARBA00022824"/>
    </source>
</evidence>
<dbReference type="Proteomes" id="UP001205105">
    <property type="component" value="Unassembled WGS sequence"/>
</dbReference>
<gene>
    <name evidence="14" type="ORF">COHA_007927</name>
</gene>
<comment type="function">
    <text evidence="10">Mannosylates Man(2)GlcNAc(2)-dolichol diphosphate and Man(1)GlcNAc(2)-dolichol diphosphate to form Man(3)GlcNAc(2)-dolichol diphosphate.</text>
</comment>
<evidence type="ECO:0000256" key="3">
    <source>
        <dbReference type="ARBA" id="ARBA00022679"/>
    </source>
</evidence>
<dbReference type="GO" id="GO:0102704">
    <property type="term" value="F:GDP-Man:Man(2)GlcNAc(2)-PP-Dol alpha-1,6-mannosyltransferase activity"/>
    <property type="evidence" value="ECO:0007669"/>
    <property type="project" value="UniProtKB-UniRule"/>
</dbReference>
<evidence type="ECO:0000259" key="12">
    <source>
        <dbReference type="Pfam" id="PF00534"/>
    </source>
</evidence>
<dbReference type="EC" id="2.4.1.132" evidence="10"/>
<dbReference type="AlphaFoldDB" id="A0AAD5DKW1"/>
<keyword evidence="15" id="KW-1185">Reference proteome</keyword>
<comment type="pathway">
    <text evidence="1 10">Protein modification; protein glycosylation.</text>
</comment>
<comment type="caution">
    <text evidence="14">The sequence shown here is derived from an EMBL/GenBank/DDBJ whole genome shotgun (WGS) entry which is preliminary data.</text>
</comment>
<comment type="catalytic activity">
    <reaction evidence="9 10">
        <text>an alpha-D-Man-(1-&gt;3)-beta-D-Man-(1-&gt;4)-beta-D-GlcNAc-(1-&gt;4)-alpha-D-GlcNAc-diphospho-di-trans,poly-cis-dolichol + GDP-alpha-D-mannose = an alpha-D-Man-(1-&gt;3)-[alpha-D-Man-(1-&gt;6)]-beta-D-Man-(1-&gt;4)-beta-D-GlcNAc-(1-&gt;4)-alpha-D-GlcNAc-diphospho-di-trans,poly-cis-dolichol + GDP + H(+)</text>
        <dbReference type="Rhea" id="RHEA:29519"/>
        <dbReference type="Rhea" id="RHEA-COMP:19513"/>
        <dbReference type="Rhea" id="RHEA-COMP:19515"/>
        <dbReference type="ChEBI" id="CHEBI:15378"/>
        <dbReference type="ChEBI" id="CHEBI:57527"/>
        <dbReference type="ChEBI" id="CHEBI:58189"/>
        <dbReference type="ChEBI" id="CHEBI:132510"/>
        <dbReference type="ChEBI" id="CHEBI:132511"/>
        <dbReference type="EC" id="2.4.1.257"/>
    </reaction>
    <physiologicalReaction direction="left-to-right" evidence="9 10">
        <dbReference type="Rhea" id="RHEA:29520"/>
    </physiologicalReaction>
</comment>
<dbReference type="PANTHER" id="PTHR45918">
    <property type="entry name" value="ALPHA-1,3/1,6-MANNOSYLTRANSFERASE ALG2"/>
    <property type="match status" value="1"/>
</dbReference>
<dbReference type="InterPro" id="IPR028098">
    <property type="entry name" value="Glyco_trans_4-like_N"/>
</dbReference>
<comment type="catalytic activity">
    <reaction evidence="8 10">
        <text>a beta-D-Man-(1-&gt;4)-beta-D-GlcNAc-(1-&gt;4)-alpha-D-GlcNAc-diphospho-di-trans,poly-cis-dolichol + GDP-alpha-D-mannose = an alpha-D-Man-(1-&gt;3)-beta-D-Man-(1-&gt;4)-beta-D-GlcNAc-(1-&gt;4)-alpha-D-GlcNAc-diphospho-di-trans,poly-cis-dolichol + GDP + H(+)</text>
        <dbReference type="Rhea" id="RHEA:29515"/>
        <dbReference type="Rhea" id="RHEA-COMP:19511"/>
        <dbReference type="Rhea" id="RHEA-COMP:19513"/>
        <dbReference type="ChEBI" id="CHEBI:15378"/>
        <dbReference type="ChEBI" id="CHEBI:57527"/>
        <dbReference type="ChEBI" id="CHEBI:58189"/>
        <dbReference type="ChEBI" id="CHEBI:58472"/>
        <dbReference type="ChEBI" id="CHEBI:132510"/>
        <dbReference type="EC" id="2.4.1.132"/>
    </reaction>
    <physiologicalReaction direction="left-to-right" evidence="8 10">
        <dbReference type="Rhea" id="RHEA:29516"/>
    </physiologicalReaction>
</comment>
<keyword evidence="5" id="KW-0256">Endoplasmic reticulum</keyword>
<evidence type="ECO:0000256" key="6">
    <source>
        <dbReference type="ARBA" id="ARBA00022989"/>
    </source>
</evidence>
<dbReference type="SUPFAM" id="SSF53756">
    <property type="entry name" value="UDP-Glycosyltransferase/glycogen phosphorylase"/>
    <property type="match status" value="1"/>
</dbReference>
<keyword evidence="7 10" id="KW-0472">Membrane</keyword>
<sequence length="671" mass="72700">MVRTRRSAQAAPLRVAFLHPDLGLGGAERLIVDAAVELAGHGHTVDVYTAFHDPSRCFAETVGGPFSVTVAGGWFPRHILGRAHALCAYIRCALVALYIAWLSWRRGVQYDVVITDQVSAVNPLLRWLTAAHVLFYCHFPDLLLAGRRSALHAAYRAPLDWVEQQTTGAADAIVVNSCFTQGVFAQTFTRLAARGVRPGVLYPAVAIPAAADLEDAEQGWRAGLPAELAAFIEGGPTFLSINRFERKKGIGLALEALAELRSRGRQYAACRLVVAGGYDPRLAENVEHLEELRQLAARLGVEQQVRFLPSFTDRQRAWLLAACVGVLYTPQHEHFGIVPLEAMAAGRLVVACDSGGPKESVLSGRTGYLCAPAAGAWADAMAALLAGGEAARMGAAARQHVQAKFSRAAFGEQLNGLPLPPRQFQPTVRPSTSVLQAANMHARDAPIGGLLAKYKDAEQAWLKEKGRLQMAVKSEQQRRVKAEGELRRAQDQLAYRVGEVKHLKEALRGRDARITALEDSLRLYELEEGGERTAQETVWQAEAERDELRASMQELLSRLSAANGVISQADESMLALSAQLEEAVEARSRAEEEAAAARQEAEGLREAVSDLQFRTGLLQQLSDLQLTQNDDKTATLRALLQSESLLDAAGGVMGMREGLASSSDSEDGGSQ</sequence>
<evidence type="ECO:0000256" key="7">
    <source>
        <dbReference type="ARBA" id="ARBA00023136"/>
    </source>
</evidence>
<evidence type="ECO:0000256" key="10">
    <source>
        <dbReference type="RuleBase" id="RU367136"/>
    </source>
</evidence>
<protein>
    <recommendedName>
        <fullName evidence="10">Alpha-1,3/1,6-mannosyltransferase ALG2</fullName>
        <ecNumber evidence="10">2.4.1.132</ecNumber>
        <ecNumber evidence="10">2.4.1.257</ecNumber>
    </recommendedName>
    <alternativeName>
        <fullName evidence="10">GDP-Man:Man(1)GlcNAc(2)-PP-Dol alpha-1,3-mannosyltransferase</fullName>
    </alternativeName>
</protein>
<evidence type="ECO:0000256" key="2">
    <source>
        <dbReference type="ARBA" id="ARBA00022676"/>
    </source>
</evidence>
<dbReference type="EC" id="2.4.1.257" evidence="10"/>
<evidence type="ECO:0000313" key="14">
    <source>
        <dbReference type="EMBL" id="KAI7838273.1"/>
    </source>
</evidence>
<evidence type="ECO:0000256" key="9">
    <source>
        <dbReference type="ARBA" id="ARBA00045104"/>
    </source>
</evidence>
<dbReference type="Pfam" id="PF00534">
    <property type="entry name" value="Glycos_transf_1"/>
    <property type="match status" value="1"/>
</dbReference>
<keyword evidence="2 10" id="KW-0328">Glycosyltransferase</keyword>
<dbReference type="GO" id="GO:0005789">
    <property type="term" value="C:endoplasmic reticulum membrane"/>
    <property type="evidence" value="ECO:0007669"/>
    <property type="project" value="UniProtKB-SubCell"/>
</dbReference>
<dbReference type="Gene3D" id="3.40.50.2000">
    <property type="entry name" value="Glycogen Phosphorylase B"/>
    <property type="match status" value="2"/>
</dbReference>
<dbReference type="Pfam" id="PF13439">
    <property type="entry name" value="Glyco_transf_4"/>
    <property type="match status" value="1"/>
</dbReference>
<dbReference type="EMBL" id="JADXDR010000130">
    <property type="protein sequence ID" value="KAI7838273.1"/>
    <property type="molecule type" value="Genomic_DNA"/>
</dbReference>
<keyword evidence="11" id="KW-0175">Coiled coil</keyword>
<feature type="coiled-coil region" evidence="11">
    <location>
        <begin position="538"/>
        <end position="614"/>
    </location>
</feature>
<feature type="transmembrane region" description="Helical" evidence="10">
    <location>
        <begin position="86"/>
        <end position="104"/>
    </location>
</feature>
<name>A0AAD5DKW1_9CHLO</name>
<evidence type="ECO:0000256" key="1">
    <source>
        <dbReference type="ARBA" id="ARBA00004922"/>
    </source>
</evidence>
<evidence type="ECO:0000313" key="15">
    <source>
        <dbReference type="Proteomes" id="UP001205105"/>
    </source>
</evidence>
<proteinExistence type="inferred from homology"/>
<comment type="similarity">
    <text evidence="10">Belongs to the glycosyltransferase group 1 family.</text>
</comment>
<dbReference type="CDD" id="cd03805">
    <property type="entry name" value="GT4_ALG2-like"/>
    <property type="match status" value="1"/>
</dbReference>
<dbReference type="InterPro" id="IPR001296">
    <property type="entry name" value="Glyco_trans_1"/>
</dbReference>
<comment type="subcellular location">
    <subcellularLocation>
        <location evidence="10">Endoplasmic reticulum membrane</location>
        <topology evidence="10">Single-pass membrane protein</topology>
    </subcellularLocation>
</comment>
<keyword evidence="3 10" id="KW-0808">Transferase</keyword>
<feature type="domain" description="Glycosyl transferase family 1" evidence="12">
    <location>
        <begin position="233"/>
        <end position="399"/>
    </location>
</feature>
<evidence type="ECO:0000256" key="11">
    <source>
        <dbReference type="SAM" id="Coils"/>
    </source>
</evidence>
<keyword evidence="6 10" id="KW-1133">Transmembrane helix</keyword>
<evidence type="ECO:0000256" key="4">
    <source>
        <dbReference type="ARBA" id="ARBA00022692"/>
    </source>
</evidence>
<reference evidence="14" key="1">
    <citation type="submission" date="2020-11" db="EMBL/GenBank/DDBJ databases">
        <title>Chlorella ohadii genome sequencing and assembly.</title>
        <authorList>
            <person name="Murik O."/>
            <person name="Treves H."/>
            <person name="Kedem I."/>
            <person name="Shotland Y."/>
            <person name="Kaplan A."/>
        </authorList>
    </citation>
    <scope>NUCLEOTIDE SEQUENCE</scope>
    <source>
        <strain evidence="14">1</strain>
    </source>
</reference>
<organism evidence="14 15">
    <name type="scientific">Chlorella ohadii</name>
    <dbReference type="NCBI Taxonomy" id="2649997"/>
    <lineage>
        <taxon>Eukaryota</taxon>
        <taxon>Viridiplantae</taxon>
        <taxon>Chlorophyta</taxon>
        <taxon>core chlorophytes</taxon>
        <taxon>Trebouxiophyceae</taxon>
        <taxon>Chlorellales</taxon>
        <taxon>Chlorellaceae</taxon>
        <taxon>Chlorella clade</taxon>
        <taxon>Chlorella</taxon>
    </lineage>
</organism>
<accession>A0AAD5DKW1</accession>
<feature type="domain" description="Glycosyltransferase subfamily 4-like N-terminal" evidence="13">
    <location>
        <begin position="25"/>
        <end position="186"/>
    </location>
</feature>
<evidence type="ECO:0000256" key="8">
    <source>
        <dbReference type="ARBA" id="ARBA00045103"/>
    </source>
</evidence>
<dbReference type="InterPro" id="IPR027054">
    <property type="entry name" value="ALG2"/>
</dbReference>
<keyword evidence="4 10" id="KW-0812">Transmembrane</keyword>
<dbReference type="PANTHER" id="PTHR45918:SF1">
    <property type="entry name" value="ALPHA-1,3_1,6-MANNOSYLTRANSFERASE ALG2"/>
    <property type="match status" value="1"/>
</dbReference>
<dbReference type="GO" id="GO:0004378">
    <property type="term" value="F:GDP-Man:Man(1)GlcNAc(2)-PP-Dol alpha-1,3-mannosyltransferase activity"/>
    <property type="evidence" value="ECO:0007669"/>
    <property type="project" value="UniProtKB-UniRule"/>
</dbReference>
<evidence type="ECO:0000259" key="13">
    <source>
        <dbReference type="Pfam" id="PF13439"/>
    </source>
</evidence>